<reference evidence="10 11" key="1">
    <citation type="journal article" date="2013" name="PLoS ONE">
        <title>Cultivation and Complete Genome Sequencing of Gloeobacter kilaueensis sp. nov., from a Lava Cave in Kilauea Caldera, Hawai'i.</title>
        <authorList>
            <person name="Saw J.H."/>
            <person name="Schatz M."/>
            <person name="Brown M.V."/>
            <person name="Kunkel D.D."/>
            <person name="Foster J.S."/>
            <person name="Shick H."/>
            <person name="Christensen S."/>
            <person name="Hou S."/>
            <person name="Wan X."/>
            <person name="Donachie S.P."/>
        </authorList>
    </citation>
    <scope>NUCLEOTIDE SEQUENCE [LARGE SCALE GENOMIC DNA]</scope>
    <source>
        <strain evidence="11">JS</strain>
    </source>
</reference>
<evidence type="ECO:0000256" key="2">
    <source>
        <dbReference type="ARBA" id="ARBA00005386"/>
    </source>
</evidence>
<evidence type="ECO:0000256" key="7">
    <source>
        <dbReference type="ARBA" id="ARBA00022803"/>
    </source>
</evidence>
<dbReference type="InterPro" id="IPR011990">
    <property type="entry name" value="TPR-like_helical_dom_sf"/>
</dbReference>
<dbReference type="KEGG" id="glj:GKIL_0553"/>
<dbReference type="InterPro" id="IPR029489">
    <property type="entry name" value="OGT/SEC/SPY_C"/>
</dbReference>
<dbReference type="InterPro" id="IPR019734">
    <property type="entry name" value="TPR_rpt"/>
</dbReference>
<dbReference type="OrthoDB" id="146908at2"/>
<dbReference type="Pfam" id="PF00515">
    <property type="entry name" value="TPR_1"/>
    <property type="match status" value="1"/>
</dbReference>
<accession>U5QGS5</accession>
<evidence type="ECO:0000256" key="4">
    <source>
        <dbReference type="ARBA" id="ARBA00022676"/>
    </source>
</evidence>
<dbReference type="HOGENOM" id="CLU_001721_3_1_3"/>
<dbReference type="PROSITE" id="PS50293">
    <property type="entry name" value="TPR_REGION"/>
    <property type="match status" value="3"/>
</dbReference>
<dbReference type="InterPro" id="IPR051939">
    <property type="entry name" value="Glycosyltr_41/O-GlcNAc_trsf"/>
</dbReference>
<evidence type="ECO:0000256" key="3">
    <source>
        <dbReference type="ARBA" id="ARBA00011970"/>
    </source>
</evidence>
<feature type="repeat" description="TPR" evidence="8">
    <location>
        <begin position="122"/>
        <end position="155"/>
    </location>
</feature>
<gene>
    <name evidence="10" type="ORF">GKIL_0553</name>
</gene>
<dbReference type="SUPFAM" id="SSF48452">
    <property type="entry name" value="TPR-like"/>
    <property type="match status" value="1"/>
</dbReference>
<dbReference type="PANTHER" id="PTHR44835">
    <property type="entry name" value="UDP-N-ACETYLGLUCOSAMINE--PEPTIDE N-ACETYLGLUCOSAMINYLTRANSFERASE SPINDLY-RELATED"/>
    <property type="match status" value="1"/>
</dbReference>
<comment type="similarity">
    <text evidence="2">Belongs to the glycosyltransferase 41 family. O-GlcNAc transferase subfamily.</text>
</comment>
<dbReference type="AlphaFoldDB" id="U5QGS5"/>
<dbReference type="eggNOG" id="COG3914">
    <property type="taxonomic scope" value="Bacteria"/>
</dbReference>
<evidence type="ECO:0000259" key="9">
    <source>
        <dbReference type="Pfam" id="PF13844"/>
    </source>
</evidence>
<dbReference type="Pfam" id="PF13844">
    <property type="entry name" value="Glyco_transf_41"/>
    <property type="match status" value="2"/>
</dbReference>
<evidence type="ECO:0000313" key="11">
    <source>
        <dbReference type="Proteomes" id="UP000017396"/>
    </source>
</evidence>
<dbReference type="GO" id="GO:0097363">
    <property type="term" value="F:protein O-acetylglucosaminyltransferase activity"/>
    <property type="evidence" value="ECO:0007669"/>
    <property type="project" value="UniProtKB-EC"/>
</dbReference>
<dbReference type="PROSITE" id="PS50005">
    <property type="entry name" value="TPR"/>
    <property type="match status" value="5"/>
</dbReference>
<name>U5QGS5_GLOK1</name>
<dbReference type="Pfam" id="PF13432">
    <property type="entry name" value="TPR_16"/>
    <property type="match status" value="1"/>
</dbReference>
<evidence type="ECO:0000256" key="8">
    <source>
        <dbReference type="PROSITE-ProRule" id="PRU00339"/>
    </source>
</evidence>
<keyword evidence="5" id="KW-0808">Transferase</keyword>
<dbReference type="EC" id="2.4.1.255" evidence="3"/>
<evidence type="ECO:0000313" key="10">
    <source>
        <dbReference type="EMBL" id="AGY56799.1"/>
    </source>
</evidence>
<proteinExistence type="inferred from homology"/>
<feature type="repeat" description="TPR" evidence="8">
    <location>
        <begin position="156"/>
        <end position="189"/>
    </location>
</feature>
<feature type="repeat" description="TPR" evidence="8">
    <location>
        <begin position="190"/>
        <end position="223"/>
    </location>
</feature>
<evidence type="ECO:0000256" key="6">
    <source>
        <dbReference type="ARBA" id="ARBA00022737"/>
    </source>
</evidence>
<protein>
    <recommendedName>
        <fullName evidence="3">protein O-GlcNAc transferase</fullName>
        <ecNumber evidence="3">2.4.1.255</ecNumber>
    </recommendedName>
</protein>
<dbReference type="UniPathway" id="UPA00378"/>
<keyword evidence="11" id="KW-1185">Reference proteome</keyword>
<dbReference type="Gene3D" id="3.40.50.2000">
    <property type="entry name" value="Glycogen Phosphorylase B"/>
    <property type="match status" value="1"/>
</dbReference>
<feature type="domain" description="O-GlcNAc transferase C-terminal" evidence="9">
    <location>
        <begin position="524"/>
        <end position="699"/>
    </location>
</feature>
<dbReference type="RefSeq" id="WP_023171830.1">
    <property type="nucleotide sequence ID" value="NC_022600.1"/>
</dbReference>
<dbReference type="EMBL" id="CP003587">
    <property type="protein sequence ID" value="AGY56799.1"/>
    <property type="molecule type" value="Genomic_DNA"/>
</dbReference>
<dbReference type="PANTHER" id="PTHR44835:SF1">
    <property type="entry name" value="PROTEIN O-GLCNAC TRANSFERASE"/>
    <property type="match status" value="1"/>
</dbReference>
<feature type="repeat" description="TPR" evidence="8">
    <location>
        <begin position="224"/>
        <end position="257"/>
    </location>
</feature>
<evidence type="ECO:0000256" key="5">
    <source>
        <dbReference type="ARBA" id="ARBA00022679"/>
    </source>
</evidence>
<feature type="repeat" description="TPR" evidence="8">
    <location>
        <begin position="88"/>
        <end position="121"/>
    </location>
</feature>
<comment type="pathway">
    <text evidence="1">Protein modification; protein glycosylation.</text>
</comment>
<sequence>MGKARGFGGAQKPPPDEALVREALEVAAANLEAGRHTRAAGIYRQILERWPERAEALHGLGVVHHLEGDHEQAALLVEQATQRLPGYAQAHHNLGHIRVAQGRFKEAIRCYERAIALKPGNAEAHLALGYALEADRRFLEALGQYERATALAPDLAEAHYNLGNVLDQLGQPQRAETAYRAALALQPDHGLSHNNLGHLLQERGDLAEAEACYRRALTLAPDQARIHTNLGTVLEAQGQMQEALFSYEQALAIDPLDTAARWRVRLALPPIYRSETEIAFWRERFAAGLEALCANTPLATAAERERALAASGSQVNFYLQYQGLDDTDLQGGYGNLVARVLAASYPQWAGDLPVRPPKPGEKIRVGYASAHLLGHSGTRWLLGWLRHHDRSRFEIFCYHSGPETDAVTAAFKSAADHFHHLPGALEPVCGQVFSDRLHVLVYPDIGMEPLTTQMAALRLAPVQCAAWGHPVTTGLPTIDYYLSGEAMEPPDNPQRHYSETLVRLPRLGVCYPRPAPPPPNPTRNRAFFGLEDEQVLYLCCQSLFKYLPQHDGIFAQIACQLPAARFVFIAHPSEKITAVFRERLKRAFAARSLEWSDFCHLLPRQNYTDYLHLVQLADVFLDSFAFSGGNTSLEALALGLPVVTCPGFLMRSRLAAAALQGLGLKETIARDGEHYVEIALRLGIDPLWRQQIQARIDQNLAALFEDTACVSALEKFLEQVVSGPE</sequence>
<dbReference type="Pfam" id="PF13414">
    <property type="entry name" value="TPR_11"/>
    <property type="match status" value="1"/>
</dbReference>
<dbReference type="SUPFAM" id="SSF53756">
    <property type="entry name" value="UDP-Glycosyltransferase/glycogen phosphorylase"/>
    <property type="match status" value="1"/>
</dbReference>
<dbReference type="STRING" id="1183438.GKIL_0553"/>
<dbReference type="Gene3D" id="1.25.40.10">
    <property type="entry name" value="Tetratricopeptide repeat domain"/>
    <property type="match status" value="3"/>
</dbReference>
<dbReference type="Pfam" id="PF13424">
    <property type="entry name" value="TPR_12"/>
    <property type="match status" value="1"/>
</dbReference>
<dbReference type="Proteomes" id="UP000017396">
    <property type="component" value="Chromosome"/>
</dbReference>
<keyword evidence="4" id="KW-0328">Glycosyltransferase</keyword>
<evidence type="ECO:0000256" key="1">
    <source>
        <dbReference type="ARBA" id="ARBA00004922"/>
    </source>
</evidence>
<dbReference type="Gene3D" id="3.40.50.11380">
    <property type="match status" value="1"/>
</dbReference>
<dbReference type="SMART" id="SM00028">
    <property type="entry name" value="TPR"/>
    <property type="match status" value="7"/>
</dbReference>
<organism evidence="10 11">
    <name type="scientific">Gloeobacter kilaueensis (strain ATCC BAA-2537 / CCAP 1431/1 / ULC 316 / JS1)</name>
    <dbReference type="NCBI Taxonomy" id="1183438"/>
    <lineage>
        <taxon>Bacteria</taxon>
        <taxon>Bacillati</taxon>
        <taxon>Cyanobacteriota</taxon>
        <taxon>Cyanophyceae</taxon>
        <taxon>Gloeobacterales</taxon>
        <taxon>Gloeobacteraceae</taxon>
        <taxon>Gloeobacter</taxon>
    </lineage>
</organism>
<keyword evidence="6" id="KW-0677">Repeat</keyword>
<feature type="domain" description="O-GlcNAc transferase C-terminal" evidence="9">
    <location>
        <begin position="358"/>
        <end position="505"/>
    </location>
</feature>
<keyword evidence="7 8" id="KW-0802">TPR repeat</keyword>
<dbReference type="eggNOG" id="COG0457">
    <property type="taxonomic scope" value="Bacteria"/>
</dbReference>
<dbReference type="PATRIC" id="fig|1183438.3.peg.552"/>